<evidence type="ECO:0000313" key="2">
    <source>
        <dbReference type="Proteomes" id="UP000593576"/>
    </source>
</evidence>
<sequence>MGWLRDTFLESDDDSIELERIRYARA</sequence>
<organism evidence="1 2">
    <name type="scientific">Gossypium schwendimanii</name>
    <name type="common">Cotton</name>
    <dbReference type="NCBI Taxonomy" id="34291"/>
    <lineage>
        <taxon>Eukaryota</taxon>
        <taxon>Viridiplantae</taxon>
        <taxon>Streptophyta</taxon>
        <taxon>Embryophyta</taxon>
        <taxon>Tracheophyta</taxon>
        <taxon>Spermatophyta</taxon>
        <taxon>Magnoliopsida</taxon>
        <taxon>eudicotyledons</taxon>
        <taxon>Gunneridae</taxon>
        <taxon>Pentapetalae</taxon>
        <taxon>rosids</taxon>
        <taxon>malvids</taxon>
        <taxon>Malvales</taxon>
        <taxon>Malvaceae</taxon>
        <taxon>Malvoideae</taxon>
        <taxon>Gossypium</taxon>
    </lineage>
</organism>
<comment type="caution">
    <text evidence="1">The sequence shown here is derived from an EMBL/GenBank/DDBJ whole genome shotgun (WGS) entry which is preliminary data.</text>
</comment>
<dbReference type="Proteomes" id="UP000593576">
    <property type="component" value="Unassembled WGS sequence"/>
</dbReference>
<evidence type="ECO:0000313" key="1">
    <source>
        <dbReference type="EMBL" id="MBA0848668.1"/>
    </source>
</evidence>
<protein>
    <submittedName>
        <fullName evidence="1">Uncharacterized protein</fullName>
    </submittedName>
</protein>
<dbReference type="EMBL" id="JABFAF010000002">
    <property type="protein sequence ID" value="MBA0848668.1"/>
    <property type="molecule type" value="Genomic_DNA"/>
</dbReference>
<reference evidence="1 2" key="1">
    <citation type="journal article" date="2019" name="Genome Biol. Evol.">
        <title>Insights into the evolution of the New World diploid cottons (Gossypium, subgenus Houzingenia) based on genome sequencing.</title>
        <authorList>
            <person name="Grover C.E."/>
            <person name="Arick M.A. 2nd"/>
            <person name="Thrash A."/>
            <person name="Conover J.L."/>
            <person name="Sanders W.S."/>
            <person name="Peterson D.G."/>
            <person name="Frelichowski J.E."/>
            <person name="Scheffler J.A."/>
            <person name="Scheffler B.E."/>
            <person name="Wendel J.F."/>
        </authorList>
    </citation>
    <scope>NUCLEOTIDE SEQUENCE [LARGE SCALE GENOMIC DNA]</scope>
    <source>
        <strain evidence="1">1</strain>
        <tissue evidence="1">Leaf</tissue>
    </source>
</reference>
<name>A0A7J9KQI5_GOSSC</name>
<proteinExistence type="predicted"/>
<feature type="non-terminal residue" evidence="1">
    <location>
        <position position="26"/>
    </location>
</feature>
<keyword evidence="2" id="KW-1185">Reference proteome</keyword>
<gene>
    <name evidence="1" type="ORF">Goshw_005329</name>
</gene>
<accession>A0A7J9KQI5</accession>
<dbReference type="AlphaFoldDB" id="A0A7J9KQI5"/>